<dbReference type="InterPro" id="IPR013785">
    <property type="entry name" value="Aldolase_TIM"/>
</dbReference>
<dbReference type="GO" id="GO:0010181">
    <property type="term" value="F:FMN binding"/>
    <property type="evidence" value="ECO:0007669"/>
    <property type="project" value="InterPro"/>
</dbReference>
<feature type="binding site" evidence="8">
    <location>
        <position position="286"/>
    </location>
    <ligand>
        <name>FMN</name>
        <dbReference type="ChEBI" id="CHEBI:58210"/>
    </ligand>
</feature>
<feature type="domain" description="FMN hydroxy acid dehydrogenase" evidence="9">
    <location>
        <begin position="37"/>
        <end position="394"/>
    </location>
</feature>
<comment type="cofactor">
    <cofactor evidence="1">
        <name>FMN</name>
        <dbReference type="ChEBI" id="CHEBI:58210"/>
    </cofactor>
</comment>
<evidence type="ECO:0000313" key="10">
    <source>
        <dbReference type="EnsemblMetazoa" id="XP_038051622.1"/>
    </source>
</evidence>
<dbReference type="InterPro" id="IPR008259">
    <property type="entry name" value="FMN_hydac_DH_AS"/>
</dbReference>
<evidence type="ECO:0000256" key="3">
    <source>
        <dbReference type="ARBA" id="ARBA00023002"/>
    </source>
</evidence>
<evidence type="ECO:0000256" key="6">
    <source>
        <dbReference type="ARBA" id="ARBA00029327"/>
    </source>
</evidence>
<dbReference type="Pfam" id="PF01070">
    <property type="entry name" value="FMN_dh"/>
    <property type="match status" value="1"/>
</dbReference>
<evidence type="ECO:0000256" key="4">
    <source>
        <dbReference type="ARBA" id="ARBA00024042"/>
    </source>
</evidence>
<feature type="binding site" evidence="8">
    <location>
        <position position="145"/>
    </location>
    <ligand>
        <name>FMN</name>
        <dbReference type="ChEBI" id="CHEBI:58210"/>
    </ligand>
</feature>
<dbReference type="RefSeq" id="XP_038051622.1">
    <property type="nucleotide sequence ID" value="XM_038195694.1"/>
</dbReference>
<evidence type="ECO:0000256" key="2">
    <source>
        <dbReference type="ARBA" id="ARBA00013087"/>
    </source>
</evidence>
<protein>
    <recommendedName>
        <fullName evidence="2">(S)-2-hydroxy-acid oxidase</fullName>
        <ecNumber evidence="2">1.1.3.15</ecNumber>
    </recommendedName>
</protein>
<keyword evidence="3" id="KW-0560">Oxidoreductase</keyword>
<dbReference type="GO" id="GO:0005782">
    <property type="term" value="C:peroxisomal matrix"/>
    <property type="evidence" value="ECO:0007669"/>
    <property type="project" value="TreeGrafter"/>
</dbReference>
<dbReference type="InterPro" id="IPR000262">
    <property type="entry name" value="FMN-dep_DH"/>
</dbReference>
<dbReference type="FunFam" id="3.20.20.70:FF:000056">
    <property type="entry name" value="hydroxyacid oxidase 2"/>
    <property type="match status" value="1"/>
</dbReference>
<dbReference type="OrthoDB" id="25826at2759"/>
<dbReference type="SUPFAM" id="SSF51395">
    <property type="entry name" value="FMN-linked oxidoreductases"/>
    <property type="match status" value="1"/>
</dbReference>
<dbReference type="InterPro" id="IPR012133">
    <property type="entry name" value="Alpha-hydoxy_acid_DH_FMN"/>
</dbReference>
<feature type="binding site" evidence="8">
    <location>
        <position position="291"/>
    </location>
    <ligand>
        <name>glyoxylate</name>
        <dbReference type="ChEBI" id="CHEBI:36655"/>
    </ligand>
</feature>
<evidence type="ECO:0000256" key="5">
    <source>
        <dbReference type="ARBA" id="ARBA00029325"/>
    </source>
</evidence>
<keyword evidence="11" id="KW-1185">Reference proteome</keyword>
<feature type="active site" description="Proton acceptor" evidence="7">
    <location>
        <position position="288"/>
    </location>
</feature>
<comment type="similarity">
    <text evidence="4">Belongs to the FMN-dependent alpha-hydroxy acid dehydrogenase family.</text>
</comment>
<name>A0A913ZIK3_PATMI</name>
<evidence type="ECO:0000256" key="7">
    <source>
        <dbReference type="PIRSR" id="PIRSR000138-1"/>
    </source>
</evidence>
<reference evidence="10" key="1">
    <citation type="submission" date="2022-11" db="UniProtKB">
        <authorList>
            <consortium name="EnsemblMetazoa"/>
        </authorList>
    </citation>
    <scope>IDENTIFICATION</scope>
</reference>
<evidence type="ECO:0000259" key="9">
    <source>
        <dbReference type="PROSITE" id="PS51349"/>
    </source>
</evidence>
<keyword evidence="8" id="KW-0288">FMN</keyword>
<evidence type="ECO:0000313" key="11">
    <source>
        <dbReference type="Proteomes" id="UP000887568"/>
    </source>
</evidence>
<proteinExistence type="inferred from homology"/>
<accession>A0A913ZIK3</accession>
<feature type="binding site" evidence="8">
    <location>
        <position position="196"/>
    </location>
    <ligand>
        <name>FMN</name>
        <dbReference type="ChEBI" id="CHEBI:58210"/>
    </ligand>
</feature>
<dbReference type="PROSITE" id="PS00557">
    <property type="entry name" value="FMN_HYDROXY_ACID_DH_1"/>
    <property type="match status" value="1"/>
</dbReference>
<comment type="catalytic activity">
    <reaction evidence="6">
        <text>2-hydroxyoctanoate + O2 = 2-oxooctanoate + H2O2</text>
        <dbReference type="Rhea" id="RHEA:67940"/>
        <dbReference type="ChEBI" id="CHEBI:15379"/>
        <dbReference type="ChEBI" id="CHEBI:16240"/>
        <dbReference type="ChEBI" id="CHEBI:133514"/>
        <dbReference type="ChEBI" id="CHEBI:176689"/>
    </reaction>
    <physiologicalReaction direction="left-to-right" evidence="6">
        <dbReference type="Rhea" id="RHEA:67941"/>
    </physiologicalReaction>
</comment>
<sequence>MLYVSNCRSVGCHTVGFGECSHVHFVRFGSGGWCTINMASEPVCVEDFESFLKASVADFFWEFYRCGADGEQTLRDNPLAFQRYRLRPRCLRDVSQRDTSTSILGHRLSFPVGVSPTCCHVFAHRDAEVATAKGVSSVGSAMILSMWSNRSLEDVAASVHPDTPLLLQLNMLRDRSRVEAVIKRAEKAGFKALVITSDQPMMGNRIAYSSKKVDLDPDMTFPQVLLPGERYTHKMSDEIIKDAPMTWHDILWLRRITSLPVVLKGILTAADAREAVRHGAAGILVSNHGGRQLDGVPATIDVLADIVNAVQGSNVEVYLDGGVRKGTDVLKALALGARAVFVGRPAIWGLAYDGEKGVEKVLGILKDEFTLAMALSGCSSVADITSDLIAKPPFSRM</sequence>
<dbReference type="PANTHER" id="PTHR10578">
    <property type="entry name" value="S -2-HYDROXY-ACID OXIDASE-RELATED"/>
    <property type="match status" value="1"/>
</dbReference>
<dbReference type="OMA" id="LETGCEG"/>
<dbReference type="GeneID" id="119724585"/>
<dbReference type="GO" id="GO:0003973">
    <property type="term" value="F:(S)-2-hydroxy-acid oxidase activity"/>
    <property type="evidence" value="ECO:0007669"/>
    <property type="project" value="UniProtKB-EC"/>
</dbReference>
<dbReference type="InterPro" id="IPR037396">
    <property type="entry name" value="FMN_HAD"/>
</dbReference>
<comment type="catalytic activity">
    <reaction evidence="5">
        <text>a (2S)-2-hydroxycarboxylate + O2 = a 2-oxocarboxylate + H2O2</text>
        <dbReference type="Rhea" id="RHEA:16789"/>
        <dbReference type="ChEBI" id="CHEBI:15379"/>
        <dbReference type="ChEBI" id="CHEBI:16240"/>
        <dbReference type="ChEBI" id="CHEBI:35179"/>
        <dbReference type="ChEBI" id="CHEBI:58123"/>
        <dbReference type="EC" id="1.1.3.15"/>
    </reaction>
    <physiologicalReaction direction="left-to-right" evidence="5">
        <dbReference type="Rhea" id="RHEA:16790"/>
    </physiologicalReaction>
</comment>
<dbReference type="AlphaFoldDB" id="A0A913ZIK3"/>
<feature type="binding site" evidence="8">
    <location>
        <position position="264"/>
    </location>
    <ligand>
        <name>FMN</name>
        <dbReference type="ChEBI" id="CHEBI:58210"/>
    </ligand>
</feature>
<feature type="binding site" evidence="8">
    <location>
        <begin position="343"/>
        <end position="344"/>
    </location>
    <ligand>
        <name>FMN</name>
        <dbReference type="ChEBI" id="CHEBI:58210"/>
    </ligand>
</feature>
<evidence type="ECO:0000256" key="1">
    <source>
        <dbReference type="ARBA" id="ARBA00001917"/>
    </source>
</evidence>
<organism evidence="10 11">
    <name type="scientific">Patiria miniata</name>
    <name type="common">Bat star</name>
    <name type="synonym">Asterina miniata</name>
    <dbReference type="NCBI Taxonomy" id="46514"/>
    <lineage>
        <taxon>Eukaryota</taxon>
        <taxon>Metazoa</taxon>
        <taxon>Echinodermata</taxon>
        <taxon>Eleutherozoa</taxon>
        <taxon>Asterozoa</taxon>
        <taxon>Asteroidea</taxon>
        <taxon>Valvatacea</taxon>
        <taxon>Valvatida</taxon>
        <taxon>Asterinidae</taxon>
        <taxon>Patiria</taxon>
    </lineage>
</organism>
<dbReference type="GO" id="GO:0001561">
    <property type="term" value="P:fatty acid alpha-oxidation"/>
    <property type="evidence" value="ECO:0007669"/>
    <property type="project" value="TreeGrafter"/>
</dbReference>
<dbReference type="Proteomes" id="UP000887568">
    <property type="component" value="Unplaced"/>
</dbReference>
<evidence type="ECO:0000256" key="8">
    <source>
        <dbReference type="PIRSR" id="PIRSR000138-2"/>
    </source>
</evidence>
<dbReference type="Gene3D" id="3.20.20.70">
    <property type="entry name" value="Aldolase class I"/>
    <property type="match status" value="1"/>
</dbReference>
<feature type="binding site" evidence="8">
    <location>
        <begin position="320"/>
        <end position="324"/>
    </location>
    <ligand>
        <name>FMN</name>
        <dbReference type="ChEBI" id="CHEBI:58210"/>
    </ligand>
</feature>
<keyword evidence="8" id="KW-0285">Flavoprotein</keyword>
<feature type="binding site" evidence="8">
    <location>
        <position position="288"/>
    </location>
    <ligand>
        <name>glyoxylate</name>
        <dbReference type="ChEBI" id="CHEBI:36655"/>
    </ligand>
</feature>
<dbReference type="PROSITE" id="PS51349">
    <property type="entry name" value="FMN_HYDROXY_ACID_DH_2"/>
    <property type="match status" value="1"/>
</dbReference>
<feature type="binding site" evidence="8">
    <location>
        <position position="168"/>
    </location>
    <ligand>
        <name>FMN</name>
        <dbReference type="ChEBI" id="CHEBI:58210"/>
    </ligand>
</feature>
<dbReference type="PIRSF" id="PIRSF000138">
    <property type="entry name" value="Al-hdrx_acd_dh"/>
    <property type="match status" value="1"/>
</dbReference>
<dbReference type="EnsemblMetazoa" id="XM_038195694.1">
    <property type="protein sequence ID" value="XP_038051622.1"/>
    <property type="gene ID" value="LOC119724585"/>
</dbReference>
<feature type="binding site" evidence="8">
    <location>
        <position position="205"/>
    </location>
    <ligand>
        <name>glyoxylate</name>
        <dbReference type="ChEBI" id="CHEBI:36655"/>
    </ligand>
</feature>
<dbReference type="EC" id="1.1.3.15" evidence="2"/>
<dbReference type="CDD" id="cd02809">
    <property type="entry name" value="alpha_hydroxyacid_oxid_FMN"/>
    <property type="match status" value="1"/>
</dbReference>
<dbReference type="PANTHER" id="PTHR10578:SF149">
    <property type="entry name" value="2-HYDROXYACID OXIDASE 2"/>
    <property type="match status" value="1"/>
</dbReference>